<feature type="chain" id="PRO_5043868879" description="diguanylate cyclase" evidence="5">
    <location>
        <begin position="20"/>
        <end position="582"/>
    </location>
</feature>
<dbReference type="InterPro" id="IPR029787">
    <property type="entry name" value="Nucleotide_cyclase"/>
</dbReference>
<comment type="catalytic activity">
    <reaction evidence="3">
        <text>2 GTP = 3',3'-c-di-GMP + 2 diphosphate</text>
        <dbReference type="Rhea" id="RHEA:24898"/>
        <dbReference type="ChEBI" id="CHEBI:33019"/>
        <dbReference type="ChEBI" id="CHEBI:37565"/>
        <dbReference type="ChEBI" id="CHEBI:58805"/>
        <dbReference type="EC" id="2.7.7.65"/>
    </reaction>
</comment>
<keyword evidence="7" id="KW-0808">Transferase</keyword>
<dbReference type="FunFam" id="3.30.70.270:FF:000001">
    <property type="entry name" value="Diguanylate cyclase domain protein"/>
    <property type="match status" value="1"/>
</dbReference>
<feature type="transmembrane region" description="Helical" evidence="4">
    <location>
        <begin position="354"/>
        <end position="374"/>
    </location>
</feature>
<gene>
    <name evidence="7" type="ORF">Q4527_14400</name>
</gene>
<dbReference type="PANTHER" id="PTHR45138:SF9">
    <property type="entry name" value="DIGUANYLATE CYCLASE DGCM-RELATED"/>
    <property type="match status" value="1"/>
</dbReference>
<dbReference type="GO" id="GO:0043709">
    <property type="term" value="P:cell adhesion involved in single-species biofilm formation"/>
    <property type="evidence" value="ECO:0007669"/>
    <property type="project" value="TreeGrafter"/>
</dbReference>
<evidence type="ECO:0000256" key="4">
    <source>
        <dbReference type="SAM" id="Phobius"/>
    </source>
</evidence>
<evidence type="ECO:0000256" key="5">
    <source>
        <dbReference type="SAM" id="SignalP"/>
    </source>
</evidence>
<dbReference type="InterPro" id="IPR000160">
    <property type="entry name" value="GGDEF_dom"/>
</dbReference>
<name>A0AAW7Z6H4_9ALTE</name>
<feature type="transmembrane region" description="Helical" evidence="4">
    <location>
        <begin position="172"/>
        <end position="189"/>
    </location>
</feature>
<dbReference type="EC" id="2.7.7.65" evidence="2"/>
<protein>
    <recommendedName>
        <fullName evidence="2">diguanylate cyclase</fullName>
        <ecNumber evidence="2">2.7.7.65</ecNumber>
    </recommendedName>
</protein>
<dbReference type="AlphaFoldDB" id="A0AAW7Z6H4"/>
<feature type="transmembrane region" description="Helical" evidence="4">
    <location>
        <begin position="232"/>
        <end position="253"/>
    </location>
</feature>
<evidence type="ECO:0000313" key="7">
    <source>
        <dbReference type="EMBL" id="MDO6578591.1"/>
    </source>
</evidence>
<dbReference type="Proteomes" id="UP001170717">
    <property type="component" value="Unassembled WGS sequence"/>
</dbReference>
<dbReference type="PANTHER" id="PTHR45138">
    <property type="entry name" value="REGULATORY COMPONENTS OF SENSORY TRANSDUCTION SYSTEM"/>
    <property type="match status" value="1"/>
</dbReference>
<evidence type="ECO:0000259" key="6">
    <source>
        <dbReference type="PROSITE" id="PS50887"/>
    </source>
</evidence>
<dbReference type="GO" id="GO:1902201">
    <property type="term" value="P:negative regulation of bacterial-type flagellum-dependent cell motility"/>
    <property type="evidence" value="ECO:0007669"/>
    <property type="project" value="TreeGrafter"/>
</dbReference>
<evidence type="ECO:0000256" key="2">
    <source>
        <dbReference type="ARBA" id="ARBA00012528"/>
    </source>
</evidence>
<dbReference type="RefSeq" id="WP_062088188.1">
    <property type="nucleotide sequence ID" value="NZ_CP014322.1"/>
</dbReference>
<feature type="transmembrane region" description="Helical" evidence="4">
    <location>
        <begin position="290"/>
        <end position="309"/>
    </location>
</feature>
<dbReference type="GeneID" id="83259481"/>
<keyword evidence="4" id="KW-1133">Transmembrane helix</keyword>
<accession>A0AAW7Z6H4</accession>
<evidence type="ECO:0000256" key="1">
    <source>
        <dbReference type="ARBA" id="ARBA00001946"/>
    </source>
</evidence>
<dbReference type="InterPro" id="IPR011622">
    <property type="entry name" value="7TMR_DISM_rcpt_extracell_dom2"/>
</dbReference>
<dbReference type="GO" id="GO:0052621">
    <property type="term" value="F:diguanylate cyclase activity"/>
    <property type="evidence" value="ECO:0007669"/>
    <property type="project" value="UniProtKB-EC"/>
</dbReference>
<dbReference type="SMART" id="SM00267">
    <property type="entry name" value="GGDEF"/>
    <property type="match status" value="1"/>
</dbReference>
<dbReference type="Pfam" id="PF07696">
    <property type="entry name" value="7TMR-DISMED2"/>
    <property type="match status" value="1"/>
</dbReference>
<dbReference type="Pfam" id="PF07695">
    <property type="entry name" value="7TMR-DISM_7TM"/>
    <property type="match status" value="1"/>
</dbReference>
<keyword evidence="5" id="KW-0732">Signal</keyword>
<dbReference type="Gene3D" id="2.60.40.2380">
    <property type="match status" value="1"/>
</dbReference>
<keyword evidence="4" id="KW-0812">Transmembrane</keyword>
<keyword evidence="4" id="KW-0472">Membrane</keyword>
<dbReference type="CDD" id="cd01949">
    <property type="entry name" value="GGDEF"/>
    <property type="match status" value="1"/>
</dbReference>
<dbReference type="InterPro" id="IPR011623">
    <property type="entry name" value="7TMR_DISM_rcpt_extracell_dom1"/>
</dbReference>
<dbReference type="GO" id="GO:0005886">
    <property type="term" value="C:plasma membrane"/>
    <property type="evidence" value="ECO:0007669"/>
    <property type="project" value="TreeGrafter"/>
</dbReference>
<feature type="transmembrane region" description="Helical" evidence="4">
    <location>
        <begin position="196"/>
        <end position="212"/>
    </location>
</feature>
<dbReference type="InterPro" id="IPR050469">
    <property type="entry name" value="Diguanylate_Cyclase"/>
</dbReference>
<dbReference type="PROSITE" id="PS50887">
    <property type="entry name" value="GGDEF"/>
    <property type="match status" value="1"/>
</dbReference>
<comment type="cofactor">
    <cofactor evidence="1">
        <name>Mg(2+)</name>
        <dbReference type="ChEBI" id="CHEBI:18420"/>
    </cofactor>
</comment>
<evidence type="ECO:0000256" key="3">
    <source>
        <dbReference type="ARBA" id="ARBA00034247"/>
    </source>
</evidence>
<feature type="signal peptide" evidence="5">
    <location>
        <begin position="1"/>
        <end position="19"/>
    </location>
</feature>
<evidence type="ECO:0000313" key="8">
    <source>
        <dbReference type="Proteomes" id="UP001170717"/>
    </source>
</evidence>
<dbReference type="Pfam" id="PF00990">
    <property type="entry name" value="GGDEF"/>
    <property type="match status" value="1"/>
</dbReference>
<keyword evidence="7" id="KW-0548">Nucleotidyltransferase</keyword>
<dbReference type="InterPro" id="IPR043128">
    <property type="entry name" value="Rev_trsase/Diguanyl_cyclase"/>
</dbReference>
<dbReference type="Gene3D" id="3.30.70.270">
    <property type="match status" value="1"/>
</dbReference>
<dbReference type="NCBIfam" id="TIGR00254">
    <property type="entry name" value="GGDEF"/>
    <property type="match status" value="1"/>
</dbReference>
<feature type="domain" description="GGDEF" evidence="6">
    <location>
        <begin position="450"/>
        <end position="581"/>
    </location>
</feature>
<organism evidence="7 8">
    <name type="scientific">Alteromonas stellipolaris</name>
    <dbReference type="NCBI Taxonomy" id="233316"/>
    <lineage>
        <taxon>Bacteria</taxon>
        <taxon>Pseudomonadati</taxon>
        <taxon>Pseudomonadota</taxon>
        <taxon>Gammaproteobacteria</taxon>
        <taxon>Alteromonadales</taxon>
        <taxon>Alteromonadaceae</taxon>
        <taxon>Alteromonas/Salinimonas group</taxon>
        <taxon>Alteromonas</taxon>
    </lineage>
</organism>
<reference evidence="7" key="1">
    <citation type="submission" date="2023-07" db="EMBL/GenBank/DDBJ databases">
        <title>Genome content predicts the carbon catabolic preferences of heterotrophic bacteria.</title>
        <authorList>
            <person name="Gralka M."/>
        </authorList>
    </citation>
    <scope>NUCLEOTIDE SEQUENCE</scope>
    <source>
        <strain evidence="7">F2M12</strain>
    </source>
</reference>
<feature type="transmembrane region" description="Helical" evidence="4">
    <location>
        <begin position="321"/>
        <end position="342"/>
    </location>
</feature>
<comment type="caution">
    <text evidence="7">The sequence shown here is derived from an EMBL/GenBank/DDBJ whole genome shotgun (WGS) entry which is preliminary data.</text>
</comment>
<dbReference type="SUPFAM" id="SSF55073">
    <property type="entry name" value="Nucleotide cyclase"/>
    <property type="match status" value="1"/>
</dbReference>
<proteinExistence type="predicted"/>
<feature type="transmembrane region" description="Helical" evidence="4">
    <location>
        <begin position="265"/>
        <end position="284"/>
    </location>
</feature>
<sequence length="582" mass="65503">MVRLLLVLFALLIMVQSTACYSNALFNDKALQLDLTGHMEFAVADGDTLVGNELWVDDDSEINRETHQYLHFRVTIENALDQPVPLWFSITFPSIEHLYVSDGTHSWITGDALPFSSREVLVPNYHFPFILPAKDKIQIYGYMEGKILRYNFFVATPEKVNKMYVDSLQRDMTFFGAMSILTILSLVVFTITRKMAFLSFAGFIFATSFWFFRVFGYAFEILWPNTPQLNDITYAVSIYAVLLTAGWTVFSSLKRPNRTVYGLRFASACGLILPIIGLLVWRYMGLDEALRLPVILLFPFVIFASFVIYKEHMNGSDRAKWLAVTVFPVVLSTLSLVVIALFEIELQLDPITMFMVGVLVTCMFMVILASRLFVKIVQKERDTEKANALLKSEQASKLEALIQERTKALSASNEMLRKLAANDGLTNLPNRRSIDLFVDASFSSEADSHHHIAVALIDLDHFKNINDSFGHDAGDTVLIEIANILQPLNNRACMAGRFGGEEFAIIQQNVSEQDFSDTLNDIHKQINALSLAQLNGLKIGACIGWTICKDAADIVYAFRRADKALYKAKDAGRNRIIAAVPD</sequence>
<dbReference type="EMBL" id="JAUOQI010000010">
    <property type="protein sequence ID" value="MDO6578591.1"/>
    <property type="molecule type" value="Genomic_DNA"/>
</dbReference>